<dbReference type="EMBL" id="SLZU01000023">
    <property type="protein sequence ID" value="TCS58985.1"/>
    <property type="molecule type" value="Genomic_DNA"/>
</dbReference>
<reference evidence="1 2" key="1">
    <citation type="submission" date="2019-03" db="EMBL/GenBank/DDBJ databases">
        <title>Genomic Encyclopedia of Type Strains, Phase IV (KMG-IV): sequencing the most valuable type-strain genomes for metagenomic binning, comparative biology and taxonomic classification.</title>
        <authorList>
            <person name="Goeker M."/>
        </authorList>
    </citation>
    <scope>NUCLEOTIDE SEQUENCE [LARGE SCALE GENOMIC DNA]</scope>
    <source>
        <strain evidence="1 2">DSM 104836</strain>
    </source>
</reference>
<proteinExistence type="predicted"/>
<dbReference type="AlphaFoldDB" id="A0A4R3J107"/>
<organism evidence="1 2">
    <name type="scientific">Primorskyibacter sedentarius</name>
    <dbReference type="NCBI Taxonomy" id="745311"/>
    <lineage>
        <taxon>Bacteria</taxon>
        <taxon>Pseudomonadati</taxon>
        <taxon>Pseudomonadota</taxon>
        <taxon>Alphaproteobacteria</taxon>
        <taxon>Rhodobacterales</taxon>
        <taxon>Roseobacteraceae</taxon>
        <taxon>Primorskyibacter</taxon>
    </lineage>
</organism>
<evidence type="ECO:0000313" key="2">
    <source>
        <dbReference type="Proteomes" id="UP000295696"/>
    </source>
</evidence>
<name>A0A4R3J107_9RHOB</name>
<accession>A0A4R3J107</accession>
<dbReference type="Proteomes" id="UP000295696">
    <property type="component" value="Unassembled WGS sequence"/>
</dbReference>
<sequence length="34" mass="3767">MVPREHPAYDMDAQFLAGLADDLADPRCGLFLAF</sequence>
<comment type="caution">
    <text evidence="1">The sequence shown here is derived from an EMBL/GenBank/DDBJ whole genome shotgun (WGS) entry which is preliminary data.</text>
</comment>
<protein>
    <submittedName>
        <fullName evidence="1">Uncharacterized protein</fullName>
    </submittedName>
</protein>
<keyword evidence="2" id="KW-1185">Reference proteome</keyword>
<evidence type="ECO:0000313" key="1">
    <source>
        <dbReference type="EMBL" id="TCS58985.1"/>
    </source>
</evidence>
<gene>
    <name evidence="1" type="ORF">EDD52_12315</name>
</gene>